<dbReference type="EMBL" id="JBANAX010000390">
    <property type="protein sequence ID" value="KAL1210773.1"/>
    <property type="molecule type" value="Genomic_DNA"/>
</dbReference>
<evidence type="ECO:0000313" key="2">
    <source>
        <dbReference type="EMBL" id="KAL1210773.1"/>
    </source>
</evidence>
<dbReference type="PANTHER" id="PTHR13233">
    <property type="entry name" value="MICROSPHERULE PROTEIN 1"/>
    <property type="match status" value="1"/>
</dbReference>
<evidence type="ECO:0000259" key="1">
    <source>
        <dbReference type="PROSITE" id="PS50006"/>
    </source>
</evidence>
<reference evidence="2 3" key="1">
    <citation type="submission" date="2024-04" db="EMBL/GenBank/DDBJ databases">
        <title>Genome assembly C_amara_ONT_v2.</title>
        <authorList>
            <person name="Yant L."/>
            <person name="Moore C."/>
            <person name="Slenker M."/>
        </authorList>
    </citation>
    <scope>NUCLEOTIDE SEQUENCE [LARGE SCALE GENOMIC DNA]</scope>
    <source>
        <tissue evidence="2">Leaf</tissue>
    </source>
</reference>
<dbReference type="SUPFAM" id="SSF49879">
    <property type="entry name" value="SMAD/FHA domain"/>
    <property type="match status" value="1"/>
</dbReference>
<dbReference type="PANTHER" id="PTHR13233:SF19">
    <property type="entry name" value="SMAD_FHA DOMAIN-CONTAINING PROTEIN"/>
    <property type="match status" value="1"/>
</dbReference>
<protein>
    <recommendedName>
        <fullName evidence="1">FHA domain-containing protein</fullName>
    </recommendedName>
</protein>
<accession>A0ABD1AWX8</accession>
<organism evidence="2 3">
    <name type="scientific">Cardamine amara subsp. amara</name>
    <dbReference type="NCBI Taxonomy" id="228776"/>
    <lineage>
        <taxon>Eukaryota</taxon>
        <taxon>Viridiplantae</taxon>
        <taxon>Streptophyta</taxon>
        <taxon>Embryophyta</taxon>
        <taxon>Tracheophyta</taxon>
        <taxon>Spermatophyta</taxon>
        <taxon>Magnoliopsida</taxon>
        <taxon>eudicotyledons</taxon>
        <taxon>Gunneridae</taxon>
        <taxon>Pentapetalae</taxon>
        <taxon>rosids</taxon>
        <taxon>malvids</taxon>
        <taxon>Brassicales</taxon>
        <taxon>Brassicaceae</taxon>
        <taxon>Cardamineae</taxon>
        <taxon>Cardamine</taxon>
    </lineage>
</organism>
<dbReference type="Pfam" id="PF00498">
    <property type="entry name" value="FHA"/>
    <property type="match status" value="1"/>
</dbReference>
<dbReference type="AlphaFoldDB" id="A0ABD1AWX8"/>
<dbReference type="InterPro" id="IPR008984">
    <property type="entry name" value="SMAD_FHA_dom_sf"/>
</dbReference>
<dbReference type="Proteomes" id="UP001558713">
    <property type="component" value="Unassembled WGS sequence"/>
</dbReference>
<dbReference type="PROSITE" id="PS50006">
    <property type="entry name" value="FHA_DOMAIN"/>
    <property type="match status" value="1"/>
</dbReference>
<proteinExistence type="predicted"/>
<dbReference type="SMART" id="SM00240">
    <property type="entry name" value="FHA"/>
    <property type="match status" value="1"/>
</dbReference>
<comment type="caution">
    <text evidence="2">The sequence shown here is derived from an EMBL/GenBank/DDBJ whole genome shotgun (WGS) entry which is preliminary data.</text>
</comment>
<dbReference type="InterPro" id="IPR037912">
    <property type="entry name" value="MCRS1"/>
</dbReference>
<evidence type="ECO:0000313" key="3">
    <source>
        <dbReference type="Proteomes" id="UP001558713"/>
    </source>
</evidence>
<dbReference type="Gene3D" id="2.60.200.20">
    <property type="match status" value="1"/>
</dbReference>
<name>A0ABD1AWX8_CARAN</name>
<gene>
    <name evidence="2" type="ORF">V5N11_005592</name>
</gene>
<sequence length="467" mass="53134">MEGLPWIRESEHLFGNKNLLDDYVKISSKDTSESSNAKRKVESLFCFMRKRICRHKSVNDYIFPDLDNADESDLRFENLLENPYDPLDECSIVDSDTDLSESSELFDVISEHVLEDKDLISGSEDIYRCSINKEDPEVPCNYDIFKNDYDNSSAIEVRYGDVVNMHESMEKMWNKDDDPIPISIVPPDDGWPRILLERCSLDPILGISSMPLTKTLERPSRLWSVCGSIAAVRNLPLLEDCSGACSSLDGQFYVNVSNSEDRDEELARTPSTLYQEEVDGGDEISFSDIDAMIRRLNLVPDDSDSCLNREEWNMSKHPSHALLEQCTRTSMRRAIMSQGAFAVLHGRDSKHFVRKHEVIIGRSSDGLKVDIDLGKYGYGSKISRRQALVKLENNGSFSIKNLGKQHILIDGEKLDTGQIVTLTSCSSVDIRGITFVFKINKEAVRQFLKKNNKGRKSHDDTKFRWCE</sequence>
<dbReference type="InterPro" id="IPR000253">
    <property type="entry name" value="FHA_dom"/>
</dbReference>
<dbReference type="CDD" id="cd22687">
    <property type="entry name" value="FHA_MCRS1"/>
    <property type="match status" value="1"/>
</dbReference>
<feature type="domain" description="FHA" evidence="1">
    <location>
        <begin position="358"/>
        <end position="414"/>
    </location>
</feature>
<keyword evidence="3" id="KW-1185">Reference proteome</keyword>